<gene>
    <name evidence="2" type="ORF">QTG54_009365</name>
</gene>
<keyword evidence="3" id="KW-1185">Reference proteome</keyword>
<evidence type="ECO:0000313" key="3">
    <source>
        <dbReference type="Proteomes" id="UP001224775"/>
    </source>
</evidence>
<evidence type="ECO:0000313" key="2">
    <source>
        <dbReference type="EMBL" id="KAK1739606.1"/>
    </source>
</evidence>
<proteinExistence type="predicted"/>
<dbReference type="EMBL" id="JATAAI010000017">
    <property type="protein sequence ID" value="KAK1739606.1"/>
    <property type="molecule type" value="Genomic_DNA"/>
</dbReference>
<protein>
    <submittedName>
        <fullName evidence="2">Uncharacterized protein</fullName>
    </submittedName>
</protein>
<evidence type="ECO:0000256" key="1">
    <source>
        <dbReference type="SAM" id="MobiDB-lite"/>
    </source>
</evidence>
<feature type="compositionally biased region" description="Polar residues" evidence="1">
    <location>
        <begin position="12"/>
        <end position="23"/>
    </location>
</feature>
<comment type="caution">
    <text evidence="2">The sequence shown here is derived from an EMBL/GenBank/DDBJ whole genome shotgun (WGS) entry which is preliminary data.</text>
</comment>
<accession>A0AAD8Y6I5</accession>
<sequence>MMSNKRSKTTHSSRAANAMNVPTATAEKDAKELDLHSMTEEDLKSLQKKDPFLYYSITGVREAEVSLQEVDLSKVVQAATKVSRNTRVSFECHTSVVMDELFGDELDGLDESDCHDEFDDLLTKLLYQNQK</sequence>
<dbReference type="Proteomes" id="UP001224775">
    <property type="component" value="Unassembled WGS sequence"/>
</dbReference>
<feature type="compositionally biased region" description="Basic residues" evidence="1">
    <location>
        <begin position="1"/>
        <end position="11"/>
    </location>
</feature>
<name>A0AAD8Y6I5_9STRA</name>
<feature type="region of interest" description="Disordered" evidence="1">
    <location>
        <begin position="1"/>
        <end position="31"/>
    </location>
</feature>
<organism evidence="2 3">
    <name type="scientific">Skeletonema marinoi</name>
    <dbReference type="NCBI Taxonomy" id="267567"/>
    <lineage>
        <taxon>Eukaryota</taxon>
        <taxon>Sar</taxon>
        <taxon>Stramenopiles</taxon>
        <taxon>Ochrophyta</taxon>
        <taxon>Bacillariophyta</taxon>
        <taxon>Coscinodiscophyceae</taxon>
        <taxon>Thalassiosirophycidae</taxon>
        <taxon>Thalassiosirales</taxon>
        <taxon>Skeletonemataceae</taxon>
        <taxon>Skeletonema</taxon>
        <taxon>Skeletonema marinoi-dohrnii complex</taxon>
    </lineage>
</organism>
<reference evidence="2" key="1">
    <citation type="submission" date="2023-06" db="EMBL/GenBank/DDBJ databases">
        <title>Survivors Of The Sea: Transcriptome response of Skeletonema marinoi to long-term dormancy.</title>
        <authorList>
            <person name="Pinder M.I.M."/>
            <person name="Kourtchenko O."/>
            <person name="Robertson E.K."/>
            <person name="Larsson T."/>
            <person name="Maumus F."/>
            <person name="Osuna-Cruz C.M."/>
            <person name="Vancaester E."/>
            <person name="Stenow R."/>
            <person name="Vandepoele K."/>
            <person name="Ploug H."/>
            <person name="Bruchert V."/>
            <person name="Godhe A."/>
            <person name="Topel M."/>
        </authorList>
    </citation>
    <scope>NUCLEOTIDE SEQUENCE</scope>
    <source>
        <strain evidence="2">R05AC</strain>
    </source>
</reference>
<dbReference type="AlphaFoldDB" id="A0AAD8Y6I5"/>